<feature type="transmembrane region" description="Helical" evidence="9">
    <location>
        <begin position="6"/>
        <end position="25"/>
    </location>
</feature>
<sequence>MKKKILTLAAVVTLPFILLVMYLLASMASYSNTYDEIVSNMTVANNYNLNFKEEMDESLYKLVVGYVTLDTIETDKSLKNPYTLIDELRSEFTRLTAITTESESKLWLESLLRNIDTLEKRVDDIVDSISAGGRYNENIEKLDNNIYILTELIQDDIQYYIYYQTRYMDKVTDTLQDQIRRFMVVCSVLIGVLIIVVAVSAVMIVSGIIQPISQLNQATEKIAQGDFNARAQADSEDEVAELAVSFNKMAGSMQSLIDKVKEDERKMRKADLRLLQEQIQPHFLYNTLDTIVWLIESNEPDEAVTMVVTLSDFFREILSKGKEFISIKEEEKHISSYLQIQEMRYRDILEYDIQLDQVIYKYQILKLTLQPVVENALYHGIKYKRAKGCIHIHGEKEGDIIRLTVRDDGVGMDEEELEQLRQQIEKPCQETEKGFGLANVNERIHMYFGPEYGMKIQSQKGKGTTVEIVIPAILEAPVEKTGNDTAKVAEGGNSVNFDANKKIKSNPKQQNANKIIEGGRPQQEETGV</sequence>
<dbReference type="InterPro" id="IPR050640">
    <property type="entry name" value="Bact_2-comp_sensor_kinase"/>
</dbReference>
<dbReference type="InterPro" id="IPR004358">
    <property type="entry name" value="Sig_transdc_His_kin-like_C"/>
</dbReference>
<gene>
    <name evidence="12" type="ORF">G5B17_01375</name>
</gene>
<dbReference type="EMBL" id="JAAITS010000003">
    <property type="protein sequence ID" value="NSG84111.1"/>
    <property type="molecule type" value="Genomic_DNA"/>
</dbReference>
<dbReference type="SUPFAM" id="SSF55874">
    <property type="entry name" value="ATPase domain of HSP90 chaperone/DNA topoisomerase II/histidine kinase"/>
    <property type="match status" value="1"/>
</dbReference>
<comment type="caution">
    <text evidence="12">The sequence shown here is derived from an EMBL/GenBank/DDBJ whole genome shotgun (WGS) entry which is preliminary data.</text>
</comment>
<feature type="transmembrane region" description="Helical" evidence="9">
    <location>
        <begin position="182"/>
        <end position="209"/>
    </location>
</feature>
<protein>
    <recommendedName>
        <fullName evidence="3">histidine kinase</fullName>
        <ecNumber evidence="3">2.7.13.3</ecNumber>
    </recommendedName>
</protein>
<dbReference type="Pfam" id="PF00672">
    <property type="entry name" value="HAMP"/>
    <property type="match status" value="1"/>
</dbReference>
<dbReference type="PRINTS" id="PR00344">
    <property type="entry name" value="BCTRLSENSOR"/>
</dbReference>
<dbReference type="SMART" id="SM00304">
    <property type="entry name" value="HAMP"/>
    <property type="match status" value="1"/>
</dbReference>
<feature type="region of interest" description="Disordered" evidence="8">
    <location>
        <begin position="489"/>
        <end position="528"/>
    </location>
</feature>
<comment type="catalytic activity">
    <reaction evidence="1">
        <text>ATP + protein L-histidine = ADP + protein N-phospho-L-histidine.</text>
        <dbReference type="EC" id="2.7.13.3"/>
    </reaction>
</comment>
<keyword evidence="4" id="KW-0597">Phosphoprotein</keyword>
<name>A0ABX2H2K0_9FIRM</name>
<feature type="domain" description="HAMP" evidence="11">
    <location>
        <begin position="206"/>
        <end position="258"/>
    </location>
</feature>
<dbReference type="Pfam" id="PF02518">
    <property type="entry name" value="HATPase_c"/>
    <property type="match status" value="1"/>
</dbReference>
<evidence type="ECO:0000256" key="8">
    <source>
        <dbReference type="SAM" id="MobiDB-lite"/>
    </source>
</evidence>
<evidence type="ECO:0000259" key="11">
    <source>
        <dbReference type="PROSITE" id="PS50885"/>
    </source>
</evidence>
<dbReference type="PANTHER" id="PTHR34220:SF7">
    <property type="entry name" value="SENSOR HISTIDINE KINASE YPDA"/>
    <property type="match status" value="1"/>
</dbReference>
<dbReference type="Gene3D" id="3.30.565.10">
    <property type="entry name" value="Histidine kinase-like ATPase, C-terminal domain"/>
    <property type="match status" value="1"/>
</dbReference>
<dbReference type="InterPro" id="IPR005467">
    <property type="entry name" value="His_kinase_dom"/>
</dbReference>
<reference evidence="12 13" key="1">
    <citation type="journal article" date="2020" name="Cell Host Microbe">
        <title>Functional and Genomic Variation between Human-Derived Isolates of Lachnospiraceae Reveals Inter- and Intra-Species Diversity.</title>
        <authorList>
            <person name="Sorbara M.T."/>
            <person name="Littmann E.R."/>
            <person name="Fontana E."/>
            <person name="Moody T.U."/>
            <person name="Kohout C.E."/>
            <person name="Gjonbalaj M."/>
            <person name="Eaton V."/>
            <person name="Seok R."/>
            <person name="Leiner I.M."/>
            <person name="Pamer E.G."/>
        </authorList>
    </citation>
    <scope>NUCLEOTIDE SEQUENCE [LARGE SCALE GENOMIC DNA]</scope>
    <source>
        <strain evidence="12 13">MSK.17.74</strain>
    </source>
</reference>
<evidence type="ECO:0000259" key="10">
    <source>
        <dbReference type="PROSITE" id="PS50109"/>
    </source>
</evidence>
<proteinExistence type="predicted"/>
<keyword evidence="9" id="KW-0472">Membrane</keyword>
<dbReference type="InterPro" id="IPR003594">
    <property type="entry name" value="HATPase_dom"/>
</dbReference>
<dbReference type="InterPro" id="IPR010559">
    <property type="entry name" value="Sig_transdc_His_kin_internal"/>
</dbReference>
<dbReference type="RefSeq" id="WP_173769141.1">
    <property type="nucleotide sequence ID" value="NZ_JAAIPV010000001.1"/>
</dbReference>
<accession>A0ABX2H2K0</accession>
<evidence type="ECO:0000256" key="2">
    <source>
        <dbReference type="ARBA" id="ARBA00004370"/>
    </source>
</evidence>
<comment type="subcellular location">
    <subcellularLocation>
        <location evidence="2">Membrane</location>
    </subcellularLocation>
</comment>
<keyword evidence="5" id="KW-0808">Transferase</keyword>
<dbReference type="GO" id="GO:0016301">
    <property type="term" value="F:kinase activity"/>
    <property type="evidence" value="ECO:0007669"/>
    <property type="project" value="UniProtKB-KW"/>
</dbReference>
<feature type="domain" description="Histidine kinase" evidence="10">
    <location>
        <begin position="369"/>
        <end position="474"/>
    </location>
</feature>
<evidence type="ECO:0000313" key="12">
    <source>
        <dbReference type="EMBL" id="NSG84111.1"/>
    </source>
</evidence>
<keyword evidence="9" id="KW-0812">Transmembrane</keyword>
<dbReference type="InterPro" id="IPR003660">
    <property type="entry name" value="HAMP_dom"/>
</dbReference>
<dbReference type="InterPro" id="IPR036890">
    <property type="entry name" value="HATPase_C_sf"/>
</dbReference>
<dbReference type="EC" id="2.7.13.3" evidence="3"/>
<dbReference type="Pfam" id="PF06580">
    <property type="entry name" value="His_kinase"/>
    <property type="match status" value="1"/>
</dbReference>
<evidence type="ECO:0000256" key="5">
    <source>
        <dbReference type="ARBA" id="ARBA00022679"/>
    </source>
</evidence>
<dbReference type="PROSITE" id="PS50109">
    <property type="entry name" value="HIS_KIN"/>
    <property type="match status" value="1"/>
</dbReference>
<dbReference type="PROSITE" id="PS50885">
    <property type="entry name" value="HAMP"/>
    <property type="match status" value="1"/>
</dbReference>
<evidence type="ECO:0000256" key="7">
    <source>
        <dbReference type="ARBA" id="ARBA00023012"/>
    </source>
</evidence>
<evidence type="ECO:0000256" key="1">
    <source>
        <dbReference type="ARBA" id="ARBA00000085"/>
    </source>
</evidence>
<keyword evidence="6 12" id="KW-0418">Kinase</keyword>
<evidence type="ECO:0000256" key="9">
    <source>
        <dbReference type="SAM" id="Phobius"/>
    </source>
</evidence>
<evidence type="ECO:0000256" key="3">
    <source>
        <dbReference type="ARBA" id="ARBA00012438"/>
    </source>
</evidence>
<keyword evidence="9" id="KW-1133">Transmembrane helix</keyword>
<dbReference type="Gene3D" id="6.10.340.10">
    <property type="match status" value="1"/>
</dbReference>
<organism evidence="12 13">
    <name type="scientific">Blautia faecis</name>
    <dbReference type="NCBI Taxonomy" id="871665"/>
    <lineage>
        <taxon>Bacteria</taxon>
        <taxon>Bacillati</taxon>
        <taxon>Bacillota</taxon>
        <taxon>Clostridia</taxon>
        <taxon>Lachnospirales</taxon>
        <taxon>Lachnospiraceae</taxon>
        <taxon>Blautia</taxon>
    </lineage>
</organism>
<dbReference type="PANTHER" id="PTHR34220">
    <property type="entry name" value="SENSOR HISTIDINE KINASE YPDA"/>
    <property type="match status" value="1"/>
</dbReference>
<dbReference type="SUPFAM" id="SSF158472">
    <property type="entry name" value="HAMP domain-like"/>
    <property type="match status" value="1"/>
</dbReference>
<keyword evidence="13" id="KW-1185">Reference proteome</keyword>
<keyword evidence="7" id="KW-0902">Two-component regulatory system</keyword>
<dbReference type="Proteomes" id="UP001644719">
    <property type="component" value="Unassembled WGS sequence"/>
</dbReference>
<evidence type="ECO:0000256" key="6">
    <source>
        <dbReference type="ARBA" id="ARBA00022777"/>
    </source>
</evidence>
<evidence type="ECO:0000256" key="4">
    <source>
        <dbReference type="ARBA" id="ARBA00022553"/>
    </source>
</evidence>
<dbReference type="CDD" id="cd06225">
    <property type="entry name" value="HAMP"/>
    <property type="match status" value="1"/>
</dbReference>
<evidence type="ECO:0000313" key="13">
    <source>
        <dbReference type="Proteomes" id="UP001644719"/>
    </source>
</evidence>
<dbReference type="SMART" id="SM00387">
    <property type="entry name" value="HATPase_c"/>
    <property type="match status" value="1"/>
</dbReference>